<evidence type="ECO:0000313" key="6">
    <source>
        <dbReference type="Proteomes" id="UP001150569"/>
    </source>
</evidence>
<evidence type="ECO:0000259" key="4">
    <source>
        <dbReference type="PROSITE" id="PS50013"/>
    </source>
</evidence>
<dbReference type="InterPro" id="IPR016197">
    <property type="entry name" value="Chromo-like_dom_sf"/>
</dbReference>
<reference evidence="5" key="1">
    <citation type="submission" date="2022-07" db="EMBL/GenBank/DDBJ databases">
        <title>Phylogenomic reconstructions and comparative analyses of Kickxellomycotina fungi.</title>
        <authorList>
            <person name="Reynolds N.K."/>
            <person name="Stajich J.E."/>
            <person name="Barry K."/>
            <person name="Grigoriev I.V."/>
            <person name="Crous P."/>
            <person name="Smith M.E."/>
        </authorList>
    </citation>
    <scope>NUCLEOTIDE SEQUENCE</scope>
    <source>
        <strain evidence="5">RSA 861</strain>
    </source>
</reference>
<feature type="domain" description="Chromo" evidence="4">
    <location>
        <begin position="71"/>
        <end position="129"/>
    </location>
</feature>
<dbReference type="GO" id="GO:0000792">
    <property type="term" value="C:heterochromatin"/>
    <property type="evidence" value="ECO:0007669"/>
    <property type="project" value="UniProtKB-ARBA"/>
</dbReference>
<dbReference type="Pfam" id="PF00385">
    <property type="entry name" value="Chromo"/>
    <property type="match status" value="1"/>
</dbReference>
<feature type="compositionally biased region" description="Acidic residues" evidence="3">
    <location>
        <begin position="55"/>
        <end position="73"/>
    </location>
</feature>
<comment type="caution">
    <text evidence="5">The sequence shown here is derived from an EMBL/GenBank/DDBJ whole genome shotgun (WGS) entry which is preliminary data.</text>
</comment>
<dbReference type="Pfam" id="PF01393">
    <property type="entry name" value="Chromo_shadow"/>
    <property type="match status" value="1"/>
</dbReference>
<feature type="compositionally biased region" description="Basic and acidic residues" evidence="3">
    <location>
        <begin position="39"/>
        <end position="54"/>
    </location>
</feature>
<dbReference type="GO" id="GO:0005634">
    <property type="term" value="C:nucleus"/>
    <property type="evidence" value="ECO:0007669"/>
    <property type="project" value="UniProtKB-SubCell"/>
</dbReference>
<sequence>MSPTLMSTEKMEADTVSRTTTSGAKAEAAGSKQTGSENTEQKETDTVAEKKGEASEEEDDDDDDDEEEEEYEVESIVRHRKRAGVTQYLIKWKNFGDADNTWEDEKNLNCTEILDKYWADVKKAAATPSPAEAKRKRTPQTRPDSSSSRTAEPRRVSKSASTLVGKRFVSGDEDEDEDEEDNGRGPAKTNVARTGRQSSATTAGSHKFPNPNAASWEDEVESVCTIEQTDEGMMVVLAWKNGEITQHLHTVIHQKAPRVLLRFYEKNLRFRHPNKTVEAAPGSPSSSVASATKTSG</sequence>
<evidence type="ECO:0000256" key="3">
    <source>
        <dbReference type="SAM" id="MobiDB-lite"/>
    </source>
</evidence>
<evidence type="ECO:0000256" key="1">
    <source>
        <dbReference type="ARBA" id="ARBA00004123"/>
    </source>
</evidence>
<dbReference type="SUPFAM" id="SSF54160">
    <property type="entry name" value="Chromo domain-like"/>
    <property type="match status" value="2"/>
</dbReference>
<feature type="compositionally biased region" description="Polar residues" evidence="3">
    <location>
        <begin position="191"/>
        <end position="204"/>
    </location>
</feature>
<feature type="compositionally biased region" description="Polar residues" evidence="3">
    <location>
        <begin position="140"/>
        <end position="150"/>
    </location>
</feature>
<protein>
    <recommendedName>
        <fullName evidence="4">Chromo domain-containing protein</fullName>
    </recommendedName>
</protein>
<dbReference type="OrthoDB" id="433924at2759"/>
<feature type="region of interest" description="Disordered" evidence="3">
    <location>
        <begin position="1"/>
        <end position="79"/>
    </location>
</feature>
<dbReference type="SMART" id="SM00298">
    <property type="entry name" value="CHROMO"/>
    <property type="match status" value="1"/>
</dbReference>
<feature type="region of interest" description="Disordered" evidence="3">
    <location>
        <begin position="123"/>
        <end position="219"/>
    </location>
</feature>
<organism evidence="5 6">
    <name type="scientific">Tieghemiomyces parasiticus</name>
    <dbReference type="NCBI Taxonomy" id="78921"/>
    <lineage>
        <taxon>Eukaryota</taxon>
        <taxon>Fungi</taxon>
        <taxon>Fungi incertae sedis</taxon>
        <taxon>Zoopagomycota</taxon>
        <taxon>Kickxellomycotina</taxon>
        <taxon>Dimargaritomycetes</taxon>
        <taxon>Dimargaritales</taxon>
        <taxon>Dimargaritaceae</taxon>
        <taxon>Tieghemiomyces</taxon>
    </lineage>
</organism>
<dbReference type="CDD" id="cd00024">
    <property type="entry name" value="CD_CSD"/>
    <property type="match status" value="1"/>
</dbReference>
<dbReference type="InterPro" id="IPR017984">
    <property type="entry name" value="Chromo_dom_subgr"/>
</dbReference>
<dbReference type="PROSITE" id="PS00598">
    <property type="entry name" value="CHROMO_1"/>
    <property type="match status" value="1"/>
</dbReference>
<evidence type="ECO:0000256" key="2">
    <source>
        <dbReference type="ARBA" id="ARBA00023242"/>
    </source>
</evidence>
<dbReference type="EMBL" id="JANBPT010000045">
    <property type="protein sequence ID" value="KAJ1929162.1"/>
    <property type="molecule type" value="Genomic_DNA"/>
</dbReference>
<dbReference type="InterPro" id="IPR008251">
    <property type="entry name" value="Chromo_shadow_dom"/>
</dbReference>
<dbReference type="PRINTS" id="PR00504">
    <property type="entry name" value="CHROMODOMAIN"/>
</dbReference>
<proteinExistence type="predicted"/>
<dbReference type="InterPro" id="IPR051219">
    <property type="entry name" value="Heterochromatin_chromo-domain"/>
</dbReference>
<keyword evidence="2" id="KW-0539">Nucleus</keyword>
<dbReference type="Gene3D" id="2.40.50.40">
    <property type="match status" value="2"/>
</dbReference>
<feature type="region of interest" description="Disordered" evidence="3">
    <location>
        <begin position="276"/>
        <end position="296"/>
    </location>
</feature>
<comment type="subcellular location">
    <subcellularLocation>
        <location evidence="1">Nucleus</location>
    </subcellularLocation>
</comment>
<dbReference type="InterPro" id="IPR023780">
    <property type="entry name" value="Chromo_domain"/>
</dbReference>
<gene>
    <name evidence="5" type="ORF">IWQ60_001423</name>
</gene>
<keyword evidence="6" id="KW-1185">Reference proteome</keyword>
<dbReference type="InterPro" id="IPR000953">
    <property type="entry name" value="Chromo/chromo_shadow_dom"/>
</dbReference>
<feature type="compositionally biased region" description="Acidic residues" evidence="3">
    <location>
        <begin position="171"/>
        <end position="181"/>
    </location>
</feature>
<feature type="compositionally biased region" description="Low complexity" evidence="3">
    <location>
        <begin position="279"/>
        <end position="296"/>
    </location>
</feature>
<dbReference type="PROSITE" id="PS50013">
    <property type="entry name" value="CHROMO_2"/>
    <property type="match status" value="1"/>
</dbReference>
<dbReference type="Proteomes" id="UP001150569">
    <property type="component" value="Unassembled WGS sequence"/>
</dbReference>
<dbReference type="SMART" id="SM00300">
    <property type="entry name" value="ChSh"/>
    <property type="match status" value="1"/>
</dbReference>
<evidence type="ECO:0000313" key="5">
    <source>
        <dbReference type="EMBL" id="KAJ1929162.1"/>
    </source>
</evidence>
<accession>A0A9W8AJE1</accession>
<dbReference type="InterPro" id="IPR023779">
    <property type="entry name" value="Chromodomain_CS"/>
</dbReference>
<dbReference type="PANTHER" id="PTHR22812">
    <property type="entry name" value="CHROMOBOX PROTEIN"/>
    <property type="match status" value="1"/>
</dbReference>
<name>A0A9W8AJE1_9FUNG</name>
<dbReference type="AlphaFoldDB" id="A0A9W8AJE1"/>